<dbReference type="HAMAP" id="MF_00911">
    <property type="entry name" value="FtsQ_subfam"/>
    <property type="match status" value="1"/>
</dbReference>
<dbReference type="PROSITE" id="PS51779">
    <property type="entry name" value="POTRA"/>
    <property type="match status" value="1"/>
</dbReference>
<dbReference type="Gene3D" id="3.10.20.310">
    <property type="entry name" value="membrane protein fhac"/>
    <property type="match status" value="1"/>
</dbReference>
<sequence>MAGAGAAAMAAGFAGHGPVRRRRAWFARRAAARPLADRIPPRTGTALVFCFMALVGITGYHLGGHDVAFREAYGEPRDVLARAAGFGVSRIDISGLKELRREEALKATGVTGRSSLLFLDVNEVRAALERLPMVKEASVRKLYPDALAISITERQPAALWQKNGELFVIAADGAPLGPVTDMRFARLPFVVGEGANLRAAEYAALLERAGPLRGRIRAGSLEAGASWTLTMDNGVRVRLPAGEGAAAALERLVRLEREHRLLEKDILMVDLRMPDRVVARQTVEAAAAREEMLRNRARQTKGAVTL</sequence>
<reference evidence="12" key="1">
    <citation type="journal article" date="2019" name="Int. J. Syst. Evol. Microbiol.">
        <title>The Global Catalogue of Microorganisms (GCM) 10K type strain sequencing project: providing services to taxonomists for standard genome sequencing and annotation.</title>
        <authorList>
            <consortium name="The Broad Institute Genomics Platform"/>
            <consortium name="The Broad Institute Genome Sequencing Center for Infectious Disease"/>
            <person name="Wu L."/>
            <person name="Ma J."/>
        </authorList>
    </citation>
    <scope>NUCLEOTIDE SEQUENCE [LARGE SCALE GENOMIC DNA]</scope>
    <source>
        <strain evidence="12">CCM 7941</strain>
    </source>
</reference>
<dbReference type="PANTHER" id="PTHR35851">
    <property type="entry name" value="CELL DIVISION PROTEIN FTSQ"/>
    <property type="match status" value="1"/>
</dbReference>
<keyword evidence="6 9" id="KW-1133">Transmembrane helix</keyword>
<dbReference type="Pfam" id="PF08478">
    <property type="entry name" value="POTRA_1"/>
    <property type="match status" value="1"/>
</dbReference>
<accession>A0ABV7LEJ0</accession>
<evidence type="ECO:0000256" key="8">
    <source>
        <dbReference type="ARBA" id="ARBA00023306"/>
    </source>
</evidence>
<dbReference type="InterPro" id="IPR034746">
    <property type="entry name" value="POTRA"/>
</dbReference>
<evidence type="ECO:0000313" key="11">
    <source>
        <dbReference type="EMBL" id="MFC3266350.1"/>
    </source>
</evidence>
<gene>
    <name evidence="9" type="primary">ftsQ</name>
    <name evidence="11" type="ORF">ACFOEX_08300</name>
</gene>
<keyword evidence="5 9" id="KW-0812">Transmembrane</keyword>
<keyword evidence="7 9" id="KW-0472">Membrane</keyword>
<evidence type="ECO:0000313" key="12">
    <source>
        <dbReference type="Proteomes" id="UP001595536"/>
    </source>
</evidence>
<evidence type="ECO:0000256" key="3">
    <source>
        <dbReference type="ARBA" id="ARBA00022519"/>
    </source>
</evidence>
<dbReference type="Pfam" id="PF03799">
    <property type="entry name" value="FtsQ_DivIB_C"/>
    <property type="match status" value="1"/>
</dbReference>
<evidence type="ECO:0000256" key="7">
    <source>
        <dbReference type="ARBA" id="ARBA00023136"/>
    </source>
</evidence>
<protein>
    <recommendedName>
        <fullName evidence="9">Cell division protein FtsQ</fullName>
    </recommendedName>
</protein>
<evidence type="ECO:0000256" key="6">
    <source>
        <dbReference type="ARBA" id="ARBA00022989"/>
    </source>
</evidence>
<name>A0ABV7LEJ0_9HYPH</name>
<dbReference type="EMBL" id="JBHRUV010000036">
    <property type="protein sequence ID" value="MFC3266350.1"/>
    <property type="molecule type" value="Genomic_DNA"/>
</dbReference>
<keyword evidence="2 9" id="KW-1003">Cell membrane</keyword>
<comment type="function">
    <text evidence="9">Essential cell division protein.</text>
</comment>
<keyword evidence="3 9" id="KW-0997">Cell inner membrane</keyword>
<keyword evidence="4 9" id="KW-0132">Cell division</keyword>
<comment type="subcellular location">
    <subcellularLocation>
        <location evidence="9">Cell inner membrane</location>
        <topology evidence="9">Single-pass type II membrane protein</topology>
    </subcellularLocation>
    <subcellularLocation>
        <location evidence="1">Membrane</location>
    </subcellularLocation>
    <text evidence="9">Localizes to the division septum.</text>
</comment>
<dbReference type="InterPro" id="IPR026579">
    <property type="entry name" value="FtsQ"/>
</dbReference>
<dbReference type="InterPro" id="IPR013685">
    <property type="entry name" value="POTRA_FtsQ_type"/>
</dbReference>
<dbReference type="Gene3D" id="3.40.50.11690">
    <property type="entry name" value="Cell division protein FtsQ/DivIB"/>
    <property type="match status" value="1"/>
</dbReference>
<feature type="domain" description="POTRA" evidence="10">
    <location>
        <begin position="86"/>
        <end position="154"/>
    </location>
</feature>
<evidence type="ECO:0000259" key="10">
    <source>
        <dbReference type="PROSITE" id="PS51779"/>
    </source>
</evidence>
<dbReference type="Proteomes" id="UP001595536">
    <property type="component" value="Unassembled WGS sequence"/>
</dbReference>
<dbReference type="PANTHER" id="PTHR35851:SF1">
    <property type="entry name" value="CELL DIVISION PROTEIN FTSQ"/>
    <property type="match status" value="1"/>
</dbReference>
<dbReference type="InterPro" id="IPR005548">
    <property type="entry name" value="Cell_div_FtsQ/DivIB_C"/>
</dbReference>
<organism evidence="11 12">
    <name type="scientific">Camelimonas abortus</name>
    <dbReference type="NCBI Taxonomy" id="1017184"/>
    <lineage>
        <taxon>Bacteria</taxon>
        <taxon>Pseudomonadati</taxon>
        <taxon>Pseudomonadota</taxon>
        <taxon>Alphaproteobacteria</taxon>
        <taxon>Hyphomicrobiales</taxon>
        <taxon>Chelatococcaceae</taxon>
        <taxon>Camelimonas</taxon>
    </lineage>
</organism>
<dbReference type="InterPro" id="IPR045335">
    <property type="entry name" value="FtsQ_C_sf"/>
</dbReference>
<evidence type="ECO:0000256" key="4">
    <source>
        <dbReference type="ARBA" id="ARBA00022618"/>
    </source>
</evidence>
<evidence type="ECO:0000256" key="5">
    <source>
        <dbReference type="ARBA" id="ARBA00022692"/>
    </source>
</evidence>
<comment type="similarity">
    <text evidence="9">Belongs to the FtsQ/DivIB family. FtsQ subfamily.</text>
</comment>
<dbReference type="GO" id="GO:0051301">
    <property type="term" value="P:cell division"/>
    <property type="evidence" value="ECO:0007669"/>
    <property type="project" value="UniProtKB-KW"/>
</dbReference>
<keyword evidence="8 9" id="KW-0131">Cell cycle</keyword>
<comment type="caution">
    <text evidence="11">The sequence shown here is derived from an EMBL/GenBank/DDBJ whole genome shotgun (WGS) entry which is preliminary data.</text>
</comment>
<evidence type="ECO:0000256" key="9">
    <source>
        <dbReference type="HAMAP-Rule" id="MF_00911"/>
    </source>
</evidence>
<keyword evidence="12" id="KW-1185">Reference proteome</keyword>
<dbReference type="RefSeq" id="WP_376831142.1">
    <property type="nucleotide sequence ID" value="NZ_JBHLWR010000006.1"/>
</dbReference>
<proteinExistence type="inferred from homology"/>
<evidence type="ECO:0000256" key="2">
    <source>
        <dbReference type="ARBA" id="ARBA00022475"/>
    </source>
</evidence>
<evidence type="ECO:0000256" key="1">
    <source>
        <dbReference type="ARBA" id="ARBA00004370"/>
    </source>
</evidence>